<reference evidence="1 2" key="1">
    <citation type="journal article" date="2020" name="Cell">
        <title>Large-Scale Comparative Analyses of Tick Genomes Elucidate Their Genetic Diversity and Vector Capacities.</title>
        <authorList>
            <consortium name="Tick Genome and Microbiome Consortium (TIGMIC)"/>
            <person name="Jia N."/>
            <person name="Wang J."/>
            <person name="Shi W."/>
            <person name="Du L."/>
            <person name="Sun Y."/>
            <person name="Zhan W."/>
            <person name="Jiang J.F."/>
            <person name="Wang Q."/>
            <person name="Zhang B."/>
            <person name="Ji P."/>
            <person name="Bell-Sakyi L."/>
            <person name="Cui X.M."/>
            <person name="Yuan T.T."/>
            <person name="Jiang B.G."/>
            <person name="Yang W.F."/>
            <person name="Lam T.T."/>
            <person name="Chang Q.C."/>
            <person name="Ding S.J."/>
            <person name="Wang X.J."/>
            <person name="Zhu J.G."/>
            <person name="Ruan X.D."/>
            <person name="Zhao L."/>
            <person name="Wei J.T."/>
            <person name="Ye R.Z."/>
            <person name="Que T.C."/>
            <person name="Du C.H."/>
            <person name="Zhou Y.H."/>
            <person name="Cheng J.X."/>
            <person name="Dai P.F."/>
            <person name="Guo W.B."/>
            <person name="Han X.H."/>
            <person name="Huang E.J."/>
            <person name="Li L.F."/>
            <person name="Wei W."/>
            <person name="Gao Y.C."/>
            <person name="Liu J.Z."/>
            <person name="Shao H.Z."/>
            <person name="Wang X."/>
            <person name="Wang C.C."/>
            <person name="Yang T.C."/>
            <person name="Huo Q.B."/>
            <person name="Li W."/>
            <person name="Chen H.Y."/>
            <person name="Chen S.E."/>
            <person name="Zhou L.G."/>
            <person name="Ni X.B."/>
            <person name="Tian J.H."/>
            <person name="Sheng Y."/>
            <person name="Liu T."/>
            <person name="Pan Y.S."/>
            <person name="Xia L.Y."/>
            <person name="Li J."/>
            <person name="Zhao F."/>
            <person name="Cao W.C."/>
        </authorList>
    </citation>
    <scope>NUCLEOTIDE SEQUENCE [LARGE SCALE GENOMIC DNA]</scope>
    <source>
        <strain evidence="1">Iper-2018</strain>
    </source>
</reference>
<keyword evidence="2" id="KW-1185">Reference proteome</keyword>
<evidence type="ECO:0000313" key="1">
    <source>
        <dbReference type="EMBL" id="KAG0429513.1"/>
    </source>
</evidence>
<protein>
    <submittedName>
        <fullName evidence="1">Uncharacterized protein</fullName>
    </submittedName>
</protein>
<proteinExistence type="predicted"/>
<feature type="non-terminal residue" evidence="1">
    <location>
        <position position="85"/>
    </location>
</feature>
<accession>A0AC60Q9M9</accession>
<name>A0AC60Q9M9_IXOPE</name>
<comment type="caution">
    <text evidence="1">The sequence shown here is derived from an EMBL/GenBank/DDBJ whole genome shotgun (WGS) entry which is preliminary data.</text>
</comment>
<dbReference type="EMBL" id="JABSTQ010009405">
    <property type="protein sequence ID" value="KAG0429513.1"/>
    <property type="molecule type" value="Genomic_DNA"/>
</dbReference>
<evidence type="ECO:0000313" key="2">
    <source>
        <dbReference type="Proteomes" id="UP000805193"/>
    </source>
</evidence>
<organism evidence="1 2">
    <name type="scientific">Ixodes persulcatus</name>
    <name type="common">Taiga tick</name>
    <dbReference type="NCBI Taxonomy" id="34615"/>
    <lineage>
        <taxon>Eukaryota</taxon>
        <taxon>Metazoa</taxon>
        <taxon>Ecdysozoa</taxon>
        <taxon>Arthropoda</taxon>
        <taxon>Chelicerata</taxon>
        <taxon>Arachnida</taxon>
        <taxon>Acari</taxon>
        <taxon>Parasitiformes</taxon>
        <taxon>Ixodida</taxon>
        <taxon>Ixodoidea</taxon>
        <taxon>Ixodidae</taxon>
        <taxon>Ixodinae</taxon>
        <taxon>Ixodes</taxon>
    </lineage>
</organism>
<sequence>LAASIKDILLRLTPNMQGLRGHCFDGAANMSGRLHGRVLQTQEEILNTPAAVADGRKAALVGVSKGMKKFETMFFLTTAVKIFRP</sequence>
<feature type="non-terminal residue" evidence="1">
    <location>
        <position position="1"/>
    </location>
</feature>
<dbReference type="Proteomes" id="UP000805193">
    <property type="component" value="Unassembled WGS sequence"/>
</dbReference>
<gene>
    <name evidence="1" type="ORF">HPB47_023568</name>
</gene>